<accession>A0ABV7X8L8</accession>
<evidence type="ECO:0000313" key="2">
    <source>
        <dbReference type="EMBL" id="MFC3712377.1"/>
    </source>
</evidence>
<evidence type="ECO:0000313" key="3">
    <source>
        <dbReference type="Proteomes" id="UP001595615"/>
    </source>
</evidence>
<dbReference type="InterPro" id="IPR025597">
    <property type="entry name" value="DUF4345"/>
</dbReference>
<dbReference type="Pfam" id="PF14248">
    <property type="entry name" value="DUF4345"/>
    <property type="match status" value="1"/>
</dbReference>
<feature type="transmembrane region" description="Helical" evidence="1">
    <location>
        <begin position="73"/>
        <end position="92"/>
    </location>
</feature>
<keyword evidence="1" id="KW-0472">Membrane</keyword>
<dbReference type="RefSeq" id="WP_380859126.1">
    <property type="nucleotide sequence ID" value="NZ_JBHRXV010000004.1"/>
</dbReference>
<feature type="transmembrane region" description="Helical" evidence="1">
    <location>
        <begin position="45"/>
        <end position="61"/>
    </location>
</feature>
<organism evidence="2 3">
    <name type="scientific">Sphingoaurantiacus capsulatus</name>
    <dbReference type="NCBI Taxonomy" id="1771310"/>
    <lineage>
        <taxon>Bacteria</taxon>
        <taxon>Pseudomonadati</taxon>
        <taxon>Pseudomonadota</taxon>
        <taxon>Alphaproteobacteria</taxon>
        <taxon>Sphingomonadales</taxon>
        <taxon>Sphingosinicellaceae</taxon>
        <taxon>Sphingoaurantiacus</taxon>
    </lineage>
</organism>
<comment type="caution">
    <text evidence="2">The sequence shown here is derived from an EMBL/GenBank/DDBJ whole genome shotgun (WGS) entry which is preliminary data.</text>
</comment>
<keyword evidence="1" id="KW-0812">Transmembrane</keyword>
<sequence length="126" mass="13320">MSKRLLQATLLLLSLSPLGFGTMGMLRGAAWLGGGNADLDSHFRYLSGIFFGLGLALLSCIPRIELMTVRFRWVAALVVIGGLARLGGVLAGSEPGRGHLLGLGLEIVVTPLLVVWQARLARRAAA</sequence>
<dbReference type="EMBL" id="JBHRXV010000004">
    <property type="protein sequence ID" value="MFC3712377.1"/>
    <property type="molecule type" value="Genomic_DNA"/>
</dbReference>
<keyword evidence="3" id="KW-1185">Reference proteome</keyword>
<evidence type="ECO:0000256" key="1">
    <source>
        <dbReference type="SAM" id="Phobius"/>
    </source>
</evidence>
<reference evidence="3" key="1">
    <citation type="journal article" date="2019" name="Int. J. Syst. Evol. Microbiol.">
        <title>The Global Catalogue of Microorganisms (GCM) 10K type strain sequencing project: providing services to taxonomists for standard genome sequencing and annotation.</title>
        <authorList>
            <consortium name="The Broad Institute Genomics Platform"/>
            <consortium name="The Broad Institute Genome Sequencing Center for Infectious Disease"/>
            <person name="Wu L."/>
            <person name="Ma J."/>
        </authorList>
    </citation>
    <scope>NUCLEOTIDE SEQUENCE [LARGE SCALE GENOMIC DNA]</scope>
    <source>
        <strain evidence="3">KCTC 42644</strain>
    </source>
</reference>
<feature type="transmembrane region" description="Helical" evidence="1">
    <location>
        <begin position="98"/>
        <end position="116"/>
    </location>
</feature>
<keyword evidence="1" id="KW-1133">Transmembrane helix</keyword>
<gene>
    <name evidence="2" type="ORF">ACFOMD_07340</name>
</gene>
<proteinExistence type="predicted"/>
<dbReference type="Proteomes" id="UP001595615">
    <property type="component" value="Unassembled WGS sequence"/>
</dbReference>
<protein>
    <submittedName>
        <fullName evidence="2">DUF4345 domain-containing protein</fullName>
    </submittedName>
</protein>
<name>A0ABV7X8L8_9SPHN</name>